<reference evidence="2" key="1">
    <citation type="journal article" date="2019" name="Int. J. Syst. Evol. Microbiol.">
        <title>The Global Catalogue of Microorganisms (GCM) 10K type strain sequencing project: providing services to taxonomists for standard genome sequencing and annotation.</title>
        <authorList>
            <consortium name="The Broad Institute Genomics Platform"/>
            <consortium name="The Broad Institute Genome Sequencing Center for Infectious Disease"/>
            <person name="Wu L."/>
            <person name="Ma J."/>
        </authorList>
    </citation>
    <scope>NUCLEOTIDE SEQUENCE [LARGE SCALE GENOMIC DNA]</scope>
    <source>
        <strain evidence="2">CCUG 39402</strain>
    </source>
</reference>
<name>A0ABW1U6W9_9BURK</name>
<protein>
    <submittedName>
        <fullName evidence="1">PhnD/SsuA/transferrin family substrate-binding protein</fullName>
    </submittedName>
</protein>
<gene>
    <name evidence="1" type="ORF">ACFQND_25810</name>
</gene>
<evidence type="ECO:0000313" key="2">
    <source>
        <dbReference type="Proteomes" id="UP001596270"/>
    </source>
</evidence>
<dbReference type="SUPFAM" id="SSF53850">
    <property type="entry name" value="Periplasmic binding protein-like II"/>
    <property type="match status" value="1"/>
</dbReference>
<organism evidence="1 2">
    <name type="scientific">Polaromonas aquatica</name>
    <dbReference type="NCBI Taxonomy" id="332657"/>
    <lineage>
        <taxon>Bacteria</taxon>
        <taxon>Pseudomonadati</taxon>
        <taxon>Pseudomonadota</taxon>
        <taxon>Betaproteobacteria</taxon>
        <taxon>Burkholderiales</taxon>
        <taxon>Comamonadaceae</taxon>
        <taxon>Polaromonas</taxon>
    </lineage>
</organism>
<dbReference type="Pfam" id="PF12974">
    <property type="entry name" value="Phosphonate-bd"/>
    <property type="match status" value="1"/>
</dbReference>
<comment type="caution">
    <text evidence="1">The sequence shown here is derived from an EMBL/GenBank/DDBJ whole genome shotgun (WGS) entry which is preliminary data.</text>
</comment>
<dbReference type="EMBL" id="JBHSRS010000084">
    <property type="protein sequence ID" value="MFC6284657.1"/>
    <property type="molecule type" value="Genomic_DNA"/>
</dbReference>
<keyword evidence="2" id="KW-1185">Reference proteome</keyword>
<accession>A0ABW1U6W9</accession>
<dbReference type="Gene3D" id="3.40.190.10">
    <property type="entry name" value="Periplasmic binding protein-like II"/>
    <property type="match status" value="2"/>
</dbReference>
<evidence type="ECO:0000313" key="1">
    <source>
        <dbReference type="EMBL" id="MFC6284657.1"/>
    </source>
</evidence>
<sequence>MTHNFLVAPDFAPERFASWHMLNTALQKRSGVQLHLLTPASAAEHAAILSEGLAEVVYANPFDATHMVRTLGYIPFARPKLRYDEMVIACSTGSQAQSVEDLRPGCRIALTDNKDIRLIGLRLLEPADIGEADVEWVLVDSYQAAARMAIKGEVDAAFFLADAFASLSRMTRSQIRPLVESAIHDISHVLLAHPGIGTSLPAISSALLQLHADEAGRSVLEALGMSEGFEPFSQEDAEFMIDLMDTLLD</sequence>
<dbReference type="Proteomes" id="UP001596270">
    <property type="component" value="Unassembled WGS sequence"/>
</dbReference>
<dbReference type="RefSeq" id="WP_371435152.1">
    <property type="nucleotide sequence ID" value="NZ_JBHSRS010000084.1"/>
</dbReference>
<proteinExistence type="predicted"/>